<dbReference type="PANTHER" id="PTHR43877">
    <property type="entry name" value="AMINOALKYLPHOSPHONATE N-ACETYLTRANSFERASE-RELATED-RELATED"/>
    <property type="match status" value="1"/>
</dbReference>
<name>A0ABZ2HXW2_9HYPH</name>
<dbReference type="Proteomes" id="UP001369958">
    <property type="component" value="Chromosome"/>
</dbReference>
<evidence type="ECO:0000313" key="4">
    <source>
        <dbReference type="EMBL" id="WWT31408.1"/>
    </source>
</evidence>
<dbReference type="InterPro" id="IPR000182">
    <property type="entry name" value="GNAT_dom"/>
</dbReference>
<dbReference type="RefSeq" id="WP_338606878.1">
    <property type="nucleotide sequence ID" value="NZ_CP146275.1"/>
</dbReference>
<keyword evidence="1" id="KW-0808">Transferase</keyword>
<evidence type="ECO:0000313" key="5">
    <source>
        <dbReference type="Proteomes" id="UP001369958"/>
    </source>
</evidence>
<dbReference type="EMBL" id="CP146275">
    <property type="protein sequence ID" value="WWT31408.1"/>
    <property type="molecule type" value="Genomic_DNA"/>
</dbReference>
<dbReference type="PANTHER" id="PTHR43877:SF2">
    <property type="entry name" value="AMINOALKYLPHOSPHONATE N-ACETYLTRANSFERASE-RELATED"/>
    <property type="match status" value="1"/>
</dbReference>
<dbReference type="Pfam" id="PF00583">
    <property type="entry name" value="Acetyltransf_1"/>
    <property type="match status" value="1"/>
</dbReference>
<protein>
    <submittedName>
        <fullName evidence="4">GNAT family N-acetyltransferase</fullName>
    </submittedName>
</protein>
<sequence length="163" mass="17440">MTIRFLDPLADDASALAYVASSFAFGQAVGAFPLDRDGPTGGECCVLAVTQWQTPIGFATFYETGHGKAWIDLVWVEGAYRGKGLGKKLLAAARREAANMALTRLEFGTQLDNAAMRGLAASVGYCERYTIMSLDVGEGESIRNRTVGAGRASLGYDENWGTE</sequence>
<reference evidence="4 5" key="1">
    <citation type="submission" date="2024-02" db="EMBL/GenBank/DDBJ databases">
        <title>Complete genome sequence of Pelagibacterium nitratireducens ZH15.</title>
        <authorList>
            <person name="Zhao L.H."/>
        </authorList>
    </citation>
    <scope>NUCLEOTIDE SEQUENCE [LARGE SCALE GENOMIC DNA]</scope>
    <source>
        <strain evidence="4 5">ZH15</strain>
    </source>
</reference>
<evidence type="ECO:0000259" key="3">
    <source>
        <dbReference type="PROSITE" id="PS51186"/>
    </source>
</evidence>
<gene>
    <name evidence="4" type="ORF">V6617_10210</name>
</gene>
<dbReference type="SUPFAM" id="SSF55729">
    <property type="entry name" value="Acyl-CoA N-acyltransferases (Nat)"/>
    <property type="match status" value="1"/>
</dbReference>
<feature type="domain" description="N-acetyltransferase" evidence="3">
    <location>
        <begin position="1"/>
        <end position="143"/>
    </location>
</feature>
<dbReference type="PROSITE" id="PS51186">
    <property type="entry name" value="GNAT"/>
    <property type="match status" value="1"/>
</dbReference>
<keyword evidence="5" id="KW-1185">Reference proteome</keyword>
<organism evidence="4 5">
    <name type="scientific">Pelagibacterium nitratireducens</name>
    <dbReference type="NCBI Taxonomy" id="1046114"/>
    <lineage>
        <taxon>Bacteria</taxon>
        <taxon>Pseudomonadati</taxon>
        <taxon>Pseudomonadota</taxon>
        <taxon>Alphaproteobacteria</taxon>
        <taxon>Hyphomicrobiales</taxon>
        <taxon>Devosiaceae</taxon>
        <taxon>Pelagibacterium</taxon>
    </lineage>
</organism>
<evidence type="ECO:0000256" key="1">
    <source>
        <dbReference type="ARBA" id="ARBA00022679"/>
    </source>
</evidence>
<keyword evidence="2" id="KW-0012">Acyltransferase</keyword>
<dbReference type="InterPro" id="IPR016181">
    <property type="entry name" value="Acyl_CoA_acyltransferase"/>
</dbReference>
<evidence type="ECO:0000256" key="2">
    <source>
        <dbReference type="ARBA" id="ARBA00023315"/>
    </source>
</evidence>
<dbReference type="InterPro" id="IPR050832">
    <property type="entry name" value="Bact_Acetyltransf"/>
</dbReference>
<accession>A0ABZ2HXW2</accession>
<proteinExistence type="predicted"/>
<dbReference type="Gene3D" id="3.40.630.30">
    <property type="match status" value="1"/>
</dbReference>
<dbReference type="CDD" id="cd04301">
    <property type="entry name" value="NAT_SF"/>
    <property type="match status" value="1"/>
</dbReference>